<accession>A0A1J6ILD3</accession>
<dbReference type="SUPFAM" id="SSF53474">
    <property type="entry name" value="alpha/beta-Hydrolases"/>
    <property type="match status" value="1"/>
</dbReference>
<proteinExistence type="predicted"/>
<dbReference type="OMA" id="LDMQYLA"/>
<gene>
    <name evidence="3" type="ORF">A4A49_02547</name>
</gene>
<keyword evidence="4" id="KW-1185">Reference proteome</keyword>
<evidence type="ECO:0000313" key="3">
    <source>
        <dbReference type="EMBL" id="OIT01312.1"/>
    </source>
</evidence>
<feature type="compositionally biased region" description="Acidic residues" evidence="1">
    <location>
        <begin position="512"/>
        <end position="530"/>
    </location>
</feature>
<feature type="region of interest" description="Disordered" evidence="1">
    <location>
        <begin position="503"/>
        <end position="537"/>
    </location>
</feature>
<dbReference type="PANTHER" id="PTHR45763:SF8">
    <property type="entry name" value="ALPHA_BETA-HYDROLASES SUPERFAMILY PROTEIN"/>
    <property type="match status" value="1"/>
</dbReference>
<evidence type="ECO:0000259" key="2">
    <source>
        <dbReference type="Pfam" id="PF00561"/>
    </source>
</evidence>
<dbReference type="OrthoDB" id="294702at2759"/>
<dbReference type="PANTHER" id="PTHR45763">
    <property type="entry name" value="HYDROLASE, ALPHA/BETA FOLD FAMILY PROTEIN, EXPRESSED-RELATED"/>
    <property type="match status" value="1"/>
</dbReference>
<dbReference type="Proteomes" id="UP000187609">
    <property type="component" value="Unassembled WGS sequence"/>
</dbReference>
<reference evidence="3" key="1">
    <citation type="submission" date="2016-11" db="EMBL/GenBank/DDBJ databases">
        <title>The genome of Nicotiana attenuata.</title>
        <authorList>
            <person name="Xu S."/>
            <person name="Brockmoeller T."/>
            <person name="Gaquerel E."/>
            <person name="Navarro A."/>
            <person name="Kuhl H."/>
            <person name="Gase K."/>
            <person name="Ling Z."/>
            <person name="Zhou W."/>
            <person name="Kreitzer C."/>
            <person name="Stanke M."/>
            <person name="Tang H."/>
            <person name="Lyons E."/>
            <person name="Pandey P."/>
            <person name="Pandey S.P."/>
            <person name="Timmermann B."/>
            <person name="Baldwin I.T."/>
        </authorList>
    </citation>
    <scope>NUCLEOTIDE SEQUENCE [LARGE SCALE GENOMIC DNA]</scope>
    <source>
        <strain evidence="3">UT</strain>
    </source>
</reference>
<evidence type="ECO:0000313" key="4">
    <source>
        <dbReference type="Proteomes" id="UP000187609"/>
    </source>
</evidence>
<dbReference type="InterPro" id="IPR029058">
    <property type="entry name" value="AB_hydrolase_fold"/>
</dbReference>
<name>A0A1J6ILD3_NICAT</name>
<organism evidence="3 4">
    <name type="scientific">Nicotiana attenuata</name>
    <name type="common">Coyote tobacco</name>
    <dbReference type="NCBI Taxonomy" id="49451"/>
    <lineage>
        <taxon>Eukaryota</taxon>
        <taxon>Viridiplantae</taxon>
        <taxon>Streptophyta</taxon>
        <taxon>Embryophyta</taxon>
        <taxon>Tracheophyta</taxon>
        <taxon>Spermatophyta</taxon>
        <taxon>Magnoliopsida</taxon>
        <taxon>eudicotyledons</taxon>
        <taxon>Gunneridae</taxon>
        <taxon>Pentapetalae</taxon>
        <taxon>asterids</taxon>
        <taxon>lamiids</taxon>
        <taxon>Solanales</taxon>
        <taxon>Solanaceae</taxon>
        <taxon>Nicotianoideae</taxon>
        <taxon>Nicotianeae</taxon>
        <taxon>Nicotiana</taxon>
    </lineage>
</organism>
<dbReference type="AlphaFoldDB" id="A0A1J6ILD3"/>
<dbReference type="GO" id="GO:0016787">
    <property type="term" value="F:hydrolase activity"/>
    <property type="evidence" value="ECO:0007669"/>
    <property type="project" value="UniProtKB-ARBA"/>
</dbReference>
<evidence type="ECO:0000256" key="1">
    <source>
        <dbReference type="SAM" id="MobiDB-lite"/>
    </source>
</evidence>
<dbReference type="Pfam" id="PF00561">
    <property type="entry name" value="Abhydrolase_1"/>
    <property type="match status" value="1"/>
</dbReference>
<dbReference type="InterPro" id="IPR000073">
    <property type="entry name" value="AB_hydrolase_1"/>
</dbReference>
<feature type="domain" description="AB hydrolase-1" evidence="2">
    <location>
        <begin position="197"/>
        <end position="484"/>
    </location>
</feature>
<dbReference type="Gene3D" id="3.40.50.1820">
    <property type="entry name" value="alpha/beta hydrolase"/>
    <property type="match status" value="1"/>
</dbReference>
<dbReference type="Gramene" id="OIT01312">
    <property type="protein sequence ID" value="OIT01312"/>
    <property type="gene ID" value="A4A49_02547"/>
</dbReference>
<protein>
    <recommendedName>
        <fullName evidence="2">AB hydrolase-1 domain-containing protein</fullName>
    </recommendedName>
</protein>
<dbReference type="KEGG" id="nau:109229603"/>
<sequence length="537" mass="60368">MADVAVAKSWRDELASLVEDSGIRFAADAIEISTPAFSTPVYEEKRSVYESPATEEVAAERESFKDQIKGFAKAWGEMLLELVRGCRDVVQQSLLTEESYIVQKTKGPLGEVSRRLSVLNELLPEDRDPVHAWPVIFFVFILALSALSVNTKQDTSGAQVKEVYIHPPSATRIVLPDGRHMAYHEIGVPPDSARYSVIAPHGFLSSRLGGIPGVKMSLLEEFGIRLITYDLPGFGESDPHPERNLNSSALDMQYLADGLGVNGKFWLLGYSSGAIHAWAAMKFIPDRVAGVAMFAPFVNPYESSMTKEEMAGTWEKWTRKRKLMYYLARRFPKFLDYFYRRRFLSGKHGQIDKYLSLSLGQKDKALISEPSFEEFWHRDVEESIRQGSSKPLIEEASLQVSNWGFSLVDLQVQEKCSGKGILSWLKFGYGQVKCELTGFLGPVHIWQGLDDQVVPHQMTDYVARILPRVVVHKLPNEGHFSYFFFCEECHRQMFLTIFGSPQGPLENSGDAPMEDDGEQEATNLGEEEATNLDLAAQ</sequence>
<dbReference type="EMBL" id="MJEQ01037189">
    <property type="protein sequence ID" value="OIT01312.1"/>
    <property type="molecule type" value="Genomic_DNA"/>
</dbReference>
<comment type="caution">
    <text evidence="3">The sequence shown here is derived from an EMBL/GenBank/DDBJ whole genome shotgun (WGS) entry which is preliminary data.</text>
</comment>